<dbReference type="EMBL" id="JABWDY010013148">
    <property type="protein sequence ID" value="KAF5198527.1"/>
    <property type="molecule type" value="Genomic_DNA"/>
</dbReference>
<dbReference type="AlphaFoldDB" id="A0A7J6WNM3"/>
<dbReference type="InterPro" id="IPR031107">
    <property type="entry name" value="Small_HSP"/>
</dbReference>
<accession>A0A7J6WNM3</accession>
<proteinExistence type="inferred from homology"/>
<comment type="similarity">
    <text evidence="2 3">Belongs to the small heat shock protein (HSP20) family.</text>
</comment>
<keyword evidence="6" id="KW-1185">Reference proteome</keyword>
<dbReference type="Proteomes" id="UP000554482">
    <property type="component" value="Unassembled WGS sequence"/>
</dbReference>
<dbReference type="PROSITE" id="PS01031">
    <property type="entry name" value="SHSP"/>
    <property type="match status" value="1"/>
</dbReference>
<organism evidence="5 6">
    <name type="scientific">Thalictrum thalictroides</name>
    <name type="common">Rue-anemone</name>
    <name type="synonym">Anemone thalictroides</name>
    <dbReference type="NCBI Taxonomy" id="46969"/>
    <lineage>
        <taxon>Eukaryota</taxon>
        <taxon>Viridiplantae</taxon>
        <taxon>Streptophyta</taxon>
        <taxon>Embryophyta</taxon>
        <taxon>Tracheophyta</taxon>
        <taxon>Spermatophyta</taxon>
        <taxon>Magnoliopsida</taxon>
        <taxon>Ranunculales</taxon>
        <taxon>Ranunculaceae</taxon>
        <taxon>Thalictroideae</taxon>
        <taxon>Thalictrum</taxon>
    </lineage>
</organism>
<keyword evidence="1 5" id="KW-0346">Stress response</keyword>
<evidence type="ECO:0000259" key="4">
    <source>
        <dbReference type="PROSITE" id="PS01031"/>
    </source>
</evidence>
<gene>
    <name evidence="5" type="ORF">FRX31_011886</name>
</gene>
<evidence type="ECO:0000256" key="1">
    <source>
        <dbReference type="ARBA" id="ARBA00023016"/>
    </source>
</evidence>
<dbReference type="InterPro" id="IPR008978">
    <property type="entry name" value="HSP20-like_chaperone"/>
</dbReference>
<evidence type="ECO:0000256" key="2">
    <source>
        <dbReference type="PROSITE-ProRule" id="PRU00285"/>
    </source>
</evidence>
<evidence type="ECO:0000256" key="3">
    <source>
        <dbReference type="RuleBase" id="RU003616"/>
    </source>
</evidence>
<dbReference type="OrthoDB" id="1431247at2759"/>
<protein>
    <submittedName>
        <fullName evidence="5">17.9 kDa class I heat shock protein</fullName>
    </submittedName>
</protein>
<dbReference type="Gene3D" id="2.60.40.790">
    <property type="match status" value="1"/>
</dbReference>
<reference evidence="5 6" key="1">
    <citation type="submission" date="2020-06" db="EMBL/GenBank/DDBJ databases">
        <title>Transcriptomic and genomic resources for Thalictrum thalictroides and T. hernandezii: Facilitating candidate gene discovery in an emerging model plant lineage.</title>
        <authorList>
            <person name="Arias T."/>
            <person name="Riano-Pachon D.M."/>
            <person name="Di Stilio V.S."/>
        </authorList>
    </citation>
    <scope>NUCLEOTIDE SEQUENCE [LARGE SCALE GENOMIC DNA]</scope>
    <source>
        <strain evidence="6">cv. WT478/WT964</strain>
        <tissue evidence="5">Leaves</tissue>
    </source>
</reference>
<dbReference type="PANTHER" id="PTHR11527">
    <property type="entry name" value="HEAT-SHOCK PROTEIN 20 FAMILY MEMBER"/>
    <property type="match status" value="1"/>
</dbReference>
<sequence>MADYFITDPFRRLLWSTPISRPWSGSTALMDWLETPTSHIFKINVPGYGKDDIKIEVEDGNVVRIRGEAGAKEESKAAKDVIYHVAERGSTKDEFTREIGLPDNIKIEQMKAQVDNGVLTIIAPKDTNQKSKVRNINVSSKL</sequence>
<dbReference type="Pfam" id="PF00011">
    <property type="entry name" value="HSP20"/>
    <property type="match status" value="1"/>
</dbReference>
<name>A0A7J6WNM3_THATH</name>
<feature type="domain" description="SHSP" evidence="4">
    <location>
        <begin position="20"/>
        <end position="141"/>
    </location>
</feature>
<evidence type="ECO:0000313" key="5">
    <source>
        <dbReference type="EMBL" id="KAF5198527.1"/>
    </source>
</evidence>
<evidence type="ECO:0000313" key="6">
    <source>
        <dbReference type="Proteomes" id="UP000554482"/>
    </source>
</evidence>
<dbReference type="SUPFAM" id="SSF49764">
    <property type="entry name" value="HSP20-like chaperones"/>
    <property type="match status" value="1"/>
</dbReference>
<dbReference type="InterPro" id="IPR002068">
    <property type="entry name" value="A-crystallin/Hsp20_dom"/>
</dbReference>
<comment type="caution">
    <text evidence="5">The sequence shown here is derived from an EMBL/GenBank/DDBJ whole genome shotgun (WGS) entry which is preliminary data.</text>
</comment>